<dbReference type="PANTHER" id="PTHR43341:SF17">
    <property type="entry name" value="GENERAL AMINO ACID PERMEASE AGP1-RELATED"/>
    <property type="match status" value="1"/>
</dbReference>
<keyword evidence="12" id="KW-1185">Reference proteome</keyword>
<evidence type="ECO:0000256" key="2">
    <source>
        <dbReference type="ARBA" id="ARBA00006983"/>
    </source>
</evidence>
<dbReference type="GO" id="GO:0015171">
    <property type="term" value="F:amino acid transmembrane transporter activity"/>
    <property type="evidence" value="ECO:0007669"/>
    <property type="project" value="TreeGrafter"/>
</dbReference>
<dbReference type="PIRSF" id="PIRSF006060">
    <property type="entry name" value="AA_transporter"/>
    <property type="match status" value="1"/>
</dbReference>
<dbReference type="Gene3D" id="1.20.1740.10">
    <property type="entry name" value="Amino acid/polyamine transporter I"/>
    <property type="match status" value="1"/>
</dbReference>
<feature type="transmembrane region" description="Helical" evidence="9">
    <location>
        <begin position="440"/>
        <end position="459"/>
    </location>
</feature>
<comment type="caution">
    <text evidence="11">The sequence shown here is derived from an EMBL/GenBank/DDBJ whole genome shotgun (WGS) entry which is preliminary data.</text>
</comment>
<keyword evidence="3" id="KW-0813">Transport</keyword>
<sequence>MSTPSSTADIFAQDIEKDAAISANEETDSSLKHVSSVSETVQRGDIDSEKPADVPVVTRRWFNREWSSFQRQTKEDVPDAKAKVSTFDTLIISLATGLGTGLLVGSGKGLSNAGPLGSIIAMVVASIAVVLTIYGAGELSVTYSGMSGGFNAQTIMLVDPSFGFAVAWGYAINWFTVLPLEMVTASMTIKYWTKSTNSDIFVCVFLAVVYFVNFTFGPKGYSSFEKICGIVKLTMIAIFITSGIFFICGVNPNHIHFGDKYYSDPGMFANGFKGVCLCFVTFAFSLGGTEFIALTAPDQNEPKKAIPRAVKLVVVRVILFYLGSIIIMGFLVPHNSKDLMGANSEKNAAPVSPFVLACVYAGVPGLGHFINAVICIAVISVANSALYSSSNTFQALAEQGLNFKWFDFKDKKGRPLRAMLVSAVIGLFSFIAAYEDQESIFVWLLSLSGLATIFTWMSINISHIRFIRACKAQQLDRSELRYTSPIGEIGSWVALTLNIFFLAVHFWVSLWPLNNDGKPDAKNFFQNYLGFFTTLMLFIGHKIYLFIKGHKVNWFFHPSESVDLHTHIVY</sequence>
<feature type="transmembrane region" description="Helical" evidence="9">
    <location>
        <begin position="198"/>
        <end position="217"/>
    </location>
</feature>
<dbReference type="EMBL" id="JAEUBG010004638">
    <property type="protein sequence ID" value="KAH3680985.1"/>
    <property type="molecule type" value="Genomic_DNA"/>
</dbReference>
<evidence type="ECO:0000256" key="5">
    <source>
        <dbReference type="ARBA" id="ARBA00022970"/>
    </source>
</evidence>
<evidence type="ECO:0000256" key="3">
    <source>
        <dbReference type="ARBA" id="ARBA00022448"/>
    </source>
</evidence>
<organism evidence="11 12">
    <name type="scientific">Wickerhamomyces pijperi</name>
    <name type="common">Yeast</name>
    <name type="synonym">Pichia pijperi</name>
    <dbReference type="NCBI Taxonomy" id="599730"/>
    <lineage>
        <taxon>Eukaryota</taxon>
        <taxon>Fungi</taxon>
        <taxon>Dikarya</taxon>
        <taxon>Ascomycota</taxon>
        <taxon>Saccharomycotina</taxon>
        <taxon>Saccharomycetes</taxon>
        <taxon>Phaffomycetales</taxon>
        <taxon>Wickerhamomycetaceae</taxon>
        <taxon>Wickerhamomyces</taxon>
    </lineage>
</organism>
<keyword evidence="4 9" id="KW-0812">Transmembrane</keyword>
<reference evidence="11" key="1">
    <citation type="journal article" date="2021" name="Open Biol.">
        <title>Shared evolutionary footprints suggest mitochondrial oxidative damage underlies multiple complex I losses in fungi.</title>
        <authorList>
            <person name="Schikora-Tamarit M.A."/>
            <person name="Marcet-Houben M."/>
            <person name="Nosek J."/>
            <person name="Gabaldon T."/>
        </authorList>
    </citation>
    <scope>NUCLEOTIDE SEQUENCE</scope>
    <source>
        <strain evidence="11">CBS2887</strain>
    </source>
</reference>
<feature type="transmembrane region" description="Helical" evidence="9">
    <location>
        <begin position="84"/>
        <end position="104"/>
    </location>
</feature>
<reference evidence="11" key="2">
    <citation type="submission" date="2021-01" db="EMBL/GenBank/DDBJ databases">
        <authorList>
            <person name="Schikora-Tamarit M.A."/>
        </authorList>
    </citation>
    <scope>NUCLEOTIDE SEQUENCE</scope>
    <source>
        <strain evidence="11">CBS2887</strain>
    </source>
</reference>
<feature type="transmembrane region" description="Helical" evidence="9">
    <location>
        <begin position="416"/>
        <end position="434"/>
    </location>
</feature>
<comment type="subcellular location">
    <subcellularLocation>
        <location evidence="1">Membrane</location>
        <topology evidence="1">Multi-pass membrane protein</topology>
    </subcellularLocation>
</comment>
<evidence type="ECO:0000259" key="10">
    <source>
        <dbReference type="Pfam" id="PF00324"/>
    </source>
</evidence>
<dbReference type="PROSITE" id="PS00218">
    <property type="entry name" value="AMINO_ACID_PERMEASE_1"/>
    <property type="match status" value="1"/>
</dbReference>
<evidence type="ECO:0000313" key="11">
    <source>
        <dbReference type="EMBL" id="KAH3680985.1"/>
    </source>
</evidence>
<name>A0A9P8Q0M0_WICPI</name>
<evidence type="ECO:0000256" key="8">
    <source>
        <dbReference type="SAM" id="MobiDB-lite"/>
    </source>
</evidence>
<gene>
    <name evidence="11" type="ORF">WICPIJ_008035</name>
</gene>
<feature type="transmembrane region" description="Helical" evidence="9">
    <location>
        <begin position="116"/>
        <end position="136"/>
    </location>
</feature>
<feature type="transmembrane region" description="Helical" evidence="9">
    <location>
        <begin position="313"/>
        <end position="334"/>
    </location>
</feature>
<comment type="similarity">
    <text evidence="2">Belongs to the amino acid-polyamine-organocation (APC) superfamily. YAT (TC 2.A.3.10) family.</text>
</comment>
<feature type="domain" description="Amino acid permease/ SLC12A" evidence="10">
    <location>
        <begin position="90"/>
        <end position="544"/>
    </location>
</feature>
<feature type="region of interest" description="Disordered" evidence="8">
    <location>
        <begin position="23"/>
        <end position="49"/>
    </location>
</feature>
<proteinExistence type="inferred from homology"/>
<evidence type="ECO:0000256" key="6">
    <source>
        <dbReference type="ARBA" id="ARBA00022989"/>
    </source>
</evidence>
<evidence type="ECO:0000313" key="12">
    <source>
        <dbReference type="Proteomes" id="UP000774326"/>
    </source>
</evidence>
<dbReference type="PANTHER" id="PTHR43341">
    <property type="entry name" value="AMINO ACID PERMEASE"/>
    <property type="match status" value="1"/>
</dbReference>
<keyword evidence="5" id="KW-0029">Amino-acid transport</keyword>
<dbReference type="Proteomes" id="UP000774326">
    <property type="component" value="Unassembled WGS sequence"/>
</dbReference>
<evidence type="ECO:0000256" key="4">
    <source>
        <dbReference type="ARBA" id="ARBA00022692"/>
    </source>
</evidence>
<feature type="transmembrane region" description="Helical" evidence="9">
    <location>
        <begin position="528"/>
        <end position="547"/>
    </location>
</feature>
<dbReference type="OrthoDB" id="3900342at2759"/>
<accession>A0A9P8Q0M0</accession>
<evidence type="ECO:0000256" key="1">
    <source>
        <dbReference type="ARBA" id="ARBA00004141"/>
    </source>
</evidence>
<dbReference type="InterPro" id="IPR004841">
    <property type="entry name" value="AA-permease/SLC12A_dom"/>
</dbReference>
<dbReference type="AlphaFoldDB" id="A0A9P8Q0M0"/>
<feature type="transmembrane region" description="Helical" evidence="9">
    <location>
        <begin position="272"/>
        <end position="293"/>
    </location>
</feature>
<dbReference type="InterPro" id="IPR050524">
    <property type="entry name" value="APC_YAT"/>
</dbReference>
<dbReference type="InterPro" id="IPR004840">
    <property type="entry name" value="Amino_acid_permease_CS"/>
</dbReference>
<feature type="transmembrane region" description="Helical" evidence="9">
    <location>
        <begin position="229"/>
        <end position="252"/>
    </location>
</feature>
<evidence type="ECO:0000256" key="7">
    <source>
        <dbReference type="ARBA" id="ARBA00023136"/>
    </source>
</evidence>
<protein>
    <recommendedName>
        <fullName evidence="10">Amino acid permease/ SLC12A domain-containing protein</fullName>
    </recommendedName>
</protein>
<feature type="transmembrane region" description="Helical" evidence="9">
    <location>
        <begin position="489"/>
        <end position="508"/>
    </location>
</feature>
<keyword evidence="6 9" id="KW-1133">Transmembrane helix</keyword>
<feature type="compositionally biased region" description="Polar residues" evidence="8">
    <location>
        <begin position="32"/>
        <end position="41"/>
    </location>
</feature>
<keyword evidence="7 9" id="KW-0472">Membrane</keyword>
<dbReference type="Pfam" id="PF00324">
    <property type="entry name" value="AA_permease"/>
    <property type="match status" value="1"/>
</dbReference>
<dbReference type="GO" id="GO:0016020">
    <property type="term" value="C:membrane"/>
    <property type="evidence" value="ECO:0007669"/>
    <property type="project" value="UniProtKB-SubCell"/>
</dbReference>
<feature type="transmembrane region" description="Helical" evidence="9">
    <location>
        <begin position="354"/>
        <end position="382"/>
    </location>
</feature>
<evidence type="ECO:0000256" key="9">
    <source>
        <dbReference type="SAM" id="Phobius"/>
    </source>
</evidence>
<feature type="transmembrane region" description="Helical" evidence="9">
    <location>
        <begin position="157"/>
        <end position="178"/>
    </location>
</feature>